<feature type="domain" description="TonB-dependent receptor plug" evidence="14">
    <location>
        <begin position="74"/>
        <end position="174"/>
    </location>
</feature>
<evidence type="ECO:0000256" key="4">
    <source>
        <dbReference type="ARBA" id="ARBA00022452"/>
    </source>
</evidence>
<proteinExistence type="inferred from homology"/>
<dbReference type="GO" id="GO:0038023">
    <property type="term" value="F:signaling receptor activity"/>
    <property type="evidence" value="ECO:0007669"/>
    <property type="project" value="InterPro"/>
</dbReference>
<dbReference type="PANTHER" id="PTHR32552:SF82">
    <property type="entry name" value="FCUA PROTEIN"/>
    <property type="match status" value="1"/>
</dbReference>
<evidence type="ECO:0000256" key="3">
    <source>
        <dbReference type="ARBA" id="ARBA00022448"/>
    </source>
</evidence>
<evidence type="ECO:0000259" key="14">
    <source>
        <dbReference type="Pfam" id="PF07715"/>
    </source>
</evidence>
<dbReference type="NCBIfam" id="TIGR01783">
    <property type="entry name" value="TonB-siderophor"/>
    <property type="match status" value="1"/>
</dbReference>
<dbReference type="InterPro" id="IPR036942">
    <property type="entry name" value="Beta-barrel_TonB_sf"/>
</dbReference>
<dbReference type="Proteomes" id="UP000009874">
    <property type="component" value="Unassembled WGS sequence"/>
</dbReference>
<comment type="similarity">
    <text evidence="2 10 11">Belongs to the TonB-dependent receptor family.</text>
</comment>
<dbReference type="SUPFAM" id="SSF56935">
    <property type="entry name" value="Porins"/>
    <property type="match status" value="1"/>
</dbReference>
<evidence type="ECO:0000256" key="5">
    <source>
        <dbReference type="ARBA" id="ARBA00022692"/>
    </source>
</evidence>
<dbReference type="PROSITE" id="PS52016">
    <property type="entry name" value="TONB_DEPENDENT_REC_3"/>
    <property type="match status" value="1"/>
</dbReference>
<evidence type="ECO:0000259" key="13">
    <source>
        <dbReference type="Pfam" id="PF00593"/>
    </source>
</evidence>
<evidence type="ECO:0000313" key="15">
    <source>
        <dbReference type="EMBL" id="EKU82326.1"/>
    </source>
</evidence>
<evidence type="ECO:0000256" key="10">
    <source>
        <dbReference type="PROSITE-ProRule" id="PRU01360"/>
    </source>
</evidence>
<keyword evidence="7 10" id="KW-0472">Membrane</keyword>
<dbReference type="GO" id="GO:0015344">
    <property type="term" value="F:siderophore uptake transmembrane transporter activity"/>
    <property type="evidence" value="ECO:0007669"/>
    <property type="project" value="TreeGrafter"/>
</dbReference>
<evidence type="ECO:0000256" key="6">
    <source>
        <dbReference type="ARBA" id="ARBA00023077"/>
    </source>
</evidence>
<dbReference type="PANTHER" id="PTHR32552">
    <property type="entry name" value="FERRICHROME IRON RECEPTOR-RELATED"/>
    <property type="match status" value="1"/>
</dbReference>
<evidence type="ECO:0000256" key="8">
    <source>
        <dbReference type="ARBA" id="ARBA00023170"/>
    </source>
</evidence>
<keyword evidence="3 10" id="KW-0813">Transport</keyword>
<evidence type="ECO:0000256" key="7">
    <source>
        <dbReference type="ARBA" id="ARBA00023136"/>
    </source>
</evidence>
<dbReference type="InterPro" id="IPR039426">
    <property type="entry name" value="TonB-dep_rcpt-like"/>
</dbReference>
<dbReference type="InterPro" id="IPR000531">
    <property type="entry name" value="Beta-barrel_TonB"/>
</dbReference>
<feature type="signal peptide" evidence="12">
    <location>
        <begin position="1"/>
        <end position="28"/>
    </location>
</feature>
<dbReference type="GO" id="GO:0015891">
    <property type="term" value="P:siderophore transport"/>
    <property type="evidence" value="ECO:0007669"/>
    <property type="project" value="InterPro"/>
</dbReference>
<evidence type="ECO:0000256" key="12">
    <source>
        <dbReference type="SAM" id="SignalP"/>
    </source>
</evidence>
<accession>K9DGC4</accession>
<dbReference type="STRING" id="47229.LO55_3070"/>
<evidence type="ECO:0000256" key="1">
    <source>
        <dbReference type="ARBA" id="ARBA00004571"/>
    </source>
</evidence>
<dbReference type="Gene3D" id="2.40.170.20">
    <property type="entry name" value="TonB-dependent receptor, beta-barrel domain"/>
    <property type="match status" value="1"/>
</dbReference>
<dbReference type="HOGENOM" id="CLU_008287_22_1_4"/>
<keyword evidence="6 11" id="KW-0798">TonB box</keyword>
<dbReference type="InterPro" id="IPR012910">
    <property type="entry name" value="Plug_dom"/>
</dbReference>
<dbReference type="Pfam" id="PF00593">
    <property type="entry name" value="TonB_dep_Rec_b-barrel"/>
    <property type="match status" value="1"/>
</dbReference>
<dbReference type="GO" id="GO:0009279">
    <property type="term" value="C:cell outer membrane"/>
    <property type="evidence" value="ECO:0007669"/>
    <property type="project" value="UniProtKB-SubCell"/>
</dbReference>
<evidence type="ECO:0000256" key="2">
    <source>
        <dbReference type="ARBA" id="ARBA00009810"/>
    </source>
</evidence>
<keyword evidence="9 10" id="KW-0998">Cell outer membrane</keyword>
<evidence type="ECO:0000313" key="16">
    <source>
        <dbReference type="Proteomes" id="UP000009874"/>
    </source>
</evidence>
<dbReference type="InterPro" id="IPR037066">
    <property type="entry name" value="Plug_dom_sf"/>
</dbReference>
<feature type="chain" id="PRO_5003925765" evidence="12">
    <location>
        <begin position="29"/>
        <end position="723"/>
    </location>
</feature>
<keyword evidence="8 15" id="KW-0675">Receptor</keyword>
<organism evidence="15 16">
    <name type="scientific">Massilia timonae CCUG 45783</name>
    <dbReference type="NCBI Taxonomy" id="883126"/>
    <lineage>
        <taxon>Bacteria</taxon>
        <taxon>Pseudomonadati</taxon>
        <taxon>Pseudomonadota</taxon>
        <taxon>Betaproteobacteria</taxon>
        <taxon>Burkholderiales</taxon>
        <taxon>Oxalobacteraceae</taxon>
        <taxon>Telluria group</taxon>
        <taxon>Massilia</taxon>
    </lineage>
</organism>
<dbReference type="RefSeq" id="WP_005666621.1">
    <property type="nucleotide sequence ID" value="NZ_JH992923.1"/>
</dbReference>
<dbReference type="Gene3D" id="2.170.130.10">
    <property type="entry name" value="TonB-dependent receptor, plug domain"/>
    <property type="match status" value="1"/>
</dbReference>
<name>K9DGC4_9BURK</name>
<dbReference type="PATRIC" id="fig|883126.3.peg.2379"/>
<evidence type="ECO:0000256" key="11">
    <source>
        <dbReference type="RuleBase" id="RU003357"/>
    </source>
</evidence>
<dbReference type="AlphaFoldDB" id="K9DGC4"/>
<dbReference type="InterPro" id="IPR010105">
    <property type="entry name" value="TonB_sidphr_rcpt"/>
</dbReference>
<comment type="subcellular location">
    <subcellularLocation>
        <location evidence="1 10">Cell outer membrane</location>
        <topology evidence="1 10">Multi-pass membrane protein</topology>
    </subcellularLocation>
</comment>
<sequence length="723" mass="77844">MQPLTQPRRRRLGLIVAGALAGAAQANAQGPLAAPDAANLEPLQVQTVTVNGERARDERGALGALGALGNRSDLDTPFATASVSSQQIEDRQIATLGQVFADDASVSAQGGTYTQAAHAVNVRGLRLDFTNGFKIDGQPFQMFGVELPLETVESVQLLKGASGFLYGFAAPGGIINYITKKPTSETLLSADVGWSSASLKRAHVDAGGRFGAQGRFGYRANLAREEGGTYNGAALERQAASLAVDARLTSDLTWSANFLYQERDIDGAVPTVSLQNYPARTGLPAPVDGRKDFGAYDSSYYNSTLWMGATALDWRISRAWQASLSYGHTVKRIVSANETLYLSNQRGDYSNRLAPFYRPNLTYDALQASVEGKFDTGPLRHRVTFGAGYQTLERTLNPESNLSLFGPATVGNLYTTPPALVDSSTFDRSIFYKISEWTHKSVFASDTIEFGDHWSVLLGARHVDYENLNWNARGASTSRYNKKPLSPSAALLYQPTSYATVYASYVEAMEDGGTVGATYANANEVLAPLTSRQAELGVKVDQAGWGANAALFRVKRGAAYADYGSDPRGVYTQGGELSYRGLEVNARADLARWLKANGGVTWLDAEYKATSPALIGNRVESTPRLQAVLGLEARLPQVDGLSLHANASYLGEQEANSANTIQVPSIALLHAGGAWRTRVQGRDLTLRLQVNNLAGKDYWYSAGSNSLQIGAPRTVSFNARIDL</sequence>
<reference evidence="15 16" key="1">
    <citation type="submission" date="2012-09" db="EMBL/GenBank/DDBJ databases">
        <title>The Genome Sequence of Massilia timonae CCUG 45783.</title>
        <authorList>
            <consortium name="The Broad Institute Genome Sequencing Platform"/>
            <person name="Earl A."/>
            <person name="Ward D."/>
            <person name="Feldgarden M."/>
            <person name="Gevers D."/>
            <person name="Huys G."/>
            <person name="Walker B."/>
            <person name="Young S.K."/>
            <person name="Zeng Q."/>
            <person name="Gargeya S."/>
            <person name="Fitzgerald M."/>
            <person name="Haas B."/>
            <person name="Abouelleil A."/>
            <person name="Alvarado L."/>
            <person name="Arachchi H.M."/>
            <person name="Berlin A.M."/>
            <person name="Chapman S.B."/>
            <person name="Goldberg J."/>
            <person name="Griggs A."/>
            <person name="Gujja S."/>
            <person name="Hansen M."/>
            <person name="Howarth C."/>
            <person name="Imamovic A."/>
            <person name="Larimer J."/>
            <person name="McCowen C."/>
            <person name="Montmayeur A."/>
            <person name="Murphy C."/>
            <person name="Neiman D."/>
            <person name="Pearson M."/>
            <person name="Priest M."/>
            <person name="Roberts A."/>
            <person name="Saif S."/>
            <person name="Shea T."/>
            <person name="Sisk P."/>
            <person name="Sykes S."/>
            <person name="Wortman J."/>
            <person name="Nusbaum C."/>
            <person name="Birren B."/>
        </authorList>
    </citation>
    <scope>NUCLEOTIDE SEQUENCE [LARGE SCALE GENOMIC DNA]</scope>
    <source>
        <strain evidence="15 16">CCUG 45783</strain>
    </source>
</reference>
<dbReference type="CDD" id="cd01347">
    <property type="entry name" value="ligand_gated_channel"/>
    <property type="match status" value="1"/>
</dbReference>
<dbReference type="EMBL" id="AGZI01000027">
    <property type="protein sequence ID" value="EKU82326.1"/>
    <property type="molecule type" value="Genomic_DNA"/>
</dbReference>
<feature type="domain" description="TonB-dependent receptor-like beta-barrel" evidence="13">
    <location>
        <begin position="275"/>
        <end position="693"/>
    </location>
</feature>
<evidence type="ECO:0000256" key="9">
    <source>
        <dbReference type="ARBA" id="ARBA00023237"/>
    </source>
</evidence>
<keyword evidence="5 10" id="KW-0812">Transmembrane</keyword>
<dbReference type="Pfam" id="PF07715">
    <property type="entry name" value="Plug"/>
    <property type="match status" value="1"/>
</dbReference>
<comment type="caution">
    <text evidence="15">The sequence shown here is derived from an EMBL/GenBank/DDBJ whole genome shotgun (WGS) entry which is preliminary data.</text>
</comment>
<gene>
    <name evidence="15" type="ORF">HMPREF9710_02349</name>
</gene>
<keyword evidence="16" id="KW-1185">Reference proteome</keyword>
<keyword evidence="4 10" id="KW-1134">Transmembrane beta strand</keyword>
<dbReference type="OrthoDB" id="9790771at2"/>
<keyword evidence="12" id="KW-0732">Signal</keyword>
<protein>
    <submittedName>
        <fullName evidence="15">TonB-dependent siderophore receptor</fullName>
    </submittedName>
</protein>
<dbReference type="eggNOG" id="COG4773">
    <property type="taxonomic scope" value="Bacteria"/>
</dbReference>